<keyword evidence="3" id="KW-1003">Cell membrane</keyword>
<evidence type="ECO:0000313" key="11">
    <source>
        <dbReference type="EMBL" id="MER9403055.1"/>
    </source>
</evidence>
<dbReference type="InterPro" id="IPR006665">
    <property type="entry name" value="OmpA-like"/>
</dbReference>
<dbReference type="Pfam" id="PF00691">
    <property type="entry name" value="OmpA"/>
    <property type="match status" value="1"/>
</dbReference>
<dbReference type="Gene3D" id="3.30.1330.60">
    <property type="entry name" value="OmpA-like domain"/>
    <property type="match status" value="1"/>
</dbReference>
<keyword evidence="12" id="KW-1185">Reference proteome</keyword>
<dbReference type="SUPFAM" id="SSF103088">
    <property type="entry name" value="OmpA-like"/>
    <property type="match status" value="1"/>
</dbReference>
<feature type="compositionally biased region" description="Basic and acidic residues" evidence="8">
    <location>
        <begin position="248"/>
        <end position="280"/>
    </location>
</feature>
<dbReference type="InterPro" id="IPR036737">
    <property type="entry name" value="OmpA-like_sf"/>
</dbReference>
<dbReference type="Proteomes" id="UP001433071">
    <property type="component" value="Unassembled WGS sequence"/>
</dbReference>
<feature type="transmembrane region" description="Helical" evidence="9">
    <location>
        <begin position="34"/>
        <end position="53"/>
    </location>
</feature>
<keyword evidence="6 7" id="KW-0472">Membrane</keyword>
<dbReference type="RefSeq" id="WP_352556194.1">
    <property type="nucleotide sequence ID" value="NZ_JAMYQB010000002.1"/>
</dbReference>
<proteinExistence type="inferred from homology"/>
<dbReference type="CDD" id="cd07185">
    <property type="entry name" value="OmpA_C-like"/>
    <property type="match status" value="1"/>
</dbReference>
<protein>
    <submittedName>
        <fullName evidence="11">MotB family protein</fullName>
    </submittedName>
</protein>
<feature type="domain" description="OmpA-like" evidence="10">
    <location>
        <begin position="338"/>
        <end position="456"/>
    </location>
</feature>
<evidence type="ECO:0000313" key="12">
    <source>
        <dbReference type="Proteomes" id="UP001433071"/>
    </source>
</evidence>
<feature type="region of interest" description="Disordered" evidence="8">
    <location>
        <begin position="81"/>
        <end position="135"/>
    </location>
</feature>
<comment type="subcellular location">
    <subcellularLocation>
        <location evidence="1">Cell membrane</location>
        <topology evidence="1">Single-pass membrane protein</topology>
    </subcellularLocation>
</comment>
<evidence type="ECO:0000256" key="3">
    <source>
        <dbReference type="ARBA" id="ARBA00022475"/>
    </source>
</evidence>
<name>A0ABV1YTH8_9HYPH</name>
<keyword evidence="4 9" id="KW-0812">Transmembrane</keyword>
<organism evidence="11 12">
    <name type="scientific">Mesorhizobium caraganae</name>
    <dbReference type="NCBI Taxonomy" id="483206"/>
    <lineage>
        <taxon>Bacteria</taxon>
        <taxon>Pseudomonadati</taxon>
        <taxon>Pseudomonadota</taxon>
        <taxon>Alphaproteobacteria</taxon>
        <taxon>Hyphomicrobiales</taxon>
        <taxon>Phyllobacteriaceae</taxon>
        <taxon>Mesorhizobium</taxon>
    </lineage>
</organism>
<feature type="compositionally biased region" description="Basic and acidic residues" evidence="8">
    <location>
        <begin position="118"/>
        <end position="135"/>
    </location>
</feature>
<evidence type="ECO:0000256" key="9">
    <source>
        <dbReference type="SAM" id="Phobius"/>
    </source>
</evidence>
<dbReference type="EMBL" id="JAMYQB010000002">
    <property type="protein sequence ID" value="MER9403055.1"/>
    <property type="molecule type" value="Genomic_DNA"/>
</dbReference>
<reference evidence="11 12" key="1">
    <citation type="journal article" date="2024" name="Proc. Natl. Acad. Sci. U.S.A.">
        <title>The evolutionary genomics of adaptation to stress in wild rhizobium bacteria.</title>
        <authorList>
            <person name="Kehlet-Delgado H."/>
            <person name="Montoya A.P."/>
            <person name="Jensen K.T."/>
            <person name="Wendlandt C.E."/>
            <person name="Dexheimer C."/>
            <person name="Roberts M."/>
            <person name="Torres Martinez L."/>
            <person name="Friesen M.L."/>
            <person name="Griffitts J.S."/>
            <person name="Porter S.S."/>
        </authorList>
    </citation>
    <scope>NUCLEOTIDE SEQUENCE [LARGE SCALE GENOMIC DNA]</scope>
    <source>
        <strain evidence="11 12">M0641</strain>
    </source>
</reference>
<evidence type="ECO:0000256" key="8">
    <source>
        <dbReference type="SAM" id="MobiDB-lite"/>
    </source>
</evidence>
<evidence type="ECO:0000256" key="5">
    <source>
        <dbReference type="ARBA" id="ARBA00022989"/>
    </source>
</evidence>
<evidence type="ECO:0000256" key="1">
    <source>
        <dbReference type="ARBA" id="ARBA00004162"/>
    </source>
</evidence>
<dbReference type="PROSITE" id="PS51123">
    <property type="entry name" value="OMPA_2"/>
    <property type="match status" value="1"/>
</dbReference>
<gene>
    <name evidence="11" type="ORF">NKI36_03235</name>
</gene>
<dbReference type="PANTHER" id="PTHR30329">
    <property type="entry name" value="STATOR ELEMENT OF FLAGELLAR MOTOR COMPLEX"/>
    <property type="match status" value="1"/>
</dbReference>
<dbReference type="NCBIfam" id="NF004651">
    <property type="entry name" value="PRK05996.1"/>
    <property type="match status" value="1"/>
</dbReference>
<dbReference type="InterPro" id="IPR050330">
    <property type="entry name" value="Bact_OuterMem_StrucFunc"/>
</dbReference>
<evidence type="ECO:0000259" key="10">
    <source>
        <dbReference type="PROSITE" id="PS51123"/>
    </source>
</evidence>
<evidence type="ECO:0000256" key="7">
    <source>
        <dbReference type="PROSITE-ProRule" id="PRU00473"/>
    </source>
</evidence>
<evidence type="ECO:0000256" key="2">
    <source>
        <dbReference type="ARBA" id="ARBA00008914"/>
    </source>
</evidence>
<comment type="caution">
    <text evidence="11">The sequence shown here is derived from an EMBL/GenBank/DDBJ whole genome shotgun (WGS) entry which is preliminary data.</text>
</comment>
<dbReference type="InterPro" id="IPR025713">
    <property type="entry name" value="MotB-like_N_dom"/>
</dbReference>
<sequence>MSVADAAEPRHEIIIVRRNHDDHDDAHHGGVWKIAFADFMTAMMCFFLVMWLINAANEQTKAAVASYFNPVKLVDRNASRKGLEDLGDGPSKVGLTADDPKDKTSKAGQDGIGGAGTSDKKQPKESAPKTDLSDEHLFADPYAVLSEIATDTGVMQNVSEKGDGGAQASGPATGASGGQSYRDPFAPDFWSQQVAAPGAEATAERSKIEGDPLKPGDKAAQTQVAEVKAVPPAPPVTAAPLEPLAKPASDKPLTKAEAKAEAKAEVKAEAAKAEAKKAEEANAEAAAQTAPKPEAAEKAPSAAAVKAAAQVKQELAEAFKPGDKLHDGVSVEATDKGVVISITDQFDFGMFEIGSAVPRRELVLAMEKIGRIVNEQKGTISINGHTDARPFRSDTYDNWRLSTARAHSAYYMLVRGGVDERRITEVAGFADREPKVAADPMAAANRRIEILMATDG</sequence>
<evidence type="ECO:0000256" key="4">
    <source>
        <dbReference type="ARBA" id="ARBA00022692"/>
    </source>
</evidence>
<feature type="region of interest" description="Disordered" evidence="8">
    <location>
        <begin position="157"/>
        <end position="301"/>
    </location>
</feature>
<evidence type="ECO:0000256" key="6">
    <source>
        <dbReference type="ARBA" id="ARBA00023136"/>
    </source>
</evidence>
<feature type="compositionally biased region" description="Basic and acidic residues" evidence="8">
    <location>
        <begin position="202"/>
        <end position="217"/>
    </location>
</feature>
<feature type="compositionally biased region" description="Low complexity" evidence="8">
    <location>
        <begin position="283"/>
        <end position="301"/>
    </location>
</feature>
<dbReference type="Pfam" id="PF13677">
    <property type="entry name" value="MotB_plug"/>
    <property type="match status" value="1"/>
</dbReference>
<dbReference type="PANTHER" id="PTHR30329:SF21">
    <property type="entry name" value="LIPOPROTEIN YIAD-RELATED"/>
    <property type="match status" value="1"/>
</dbReference>
<comment type="similarity">
    <text evidence="2">Belongs to the MotB family.</text>
</comment>
<accession>A0ABV1YTH8</accession>
<keyword evidence="5 9" id="KW-1133">Transmembrane helix</keyword>